<feature type="domain" description="Glycosyltransferase subfamily 4-like N-terminal" evidence="2">
    <location>
        <begin position="66"/>
        <end position="200"/>
    </location>
</feature>
<gene>
    <name evidence="3" type="ORF">E3U44_08165</name>
</gene>
<dbReference type="Gene3D" id="3.40.50.2000">
    <property type="entry name" value="Glycogen Phosphorylase B"/>
    <property type="match status" value="2"/>
</dbReference>
<reference evidence="3 4" key="1">
    <citation type="submission" date="2019-03" db="EMBL/GenBank/DDBJ databases">
        <title>The genome sequence of Nitrosococcus wardiae strain D1FHST reveals the archetypal metabolic capacity of ammonia-oxidizing Gammaproteobacteria.</title>
        <authorList>
            <person name="Wang L."/>
            <person name="Lim C.K."/>
            <person name="Hanson T.E."/>
            <person name="Dang H."/>
            <person name="Klotz M.G."/>
        </authorList>
    </citation>
    <scope>NUCLEOTIDE SEQUENCE [LARGE SCALE GENOMIC DNA]</scope>
    <source>
        <strain evidence="3 4">D1FHS</strain>
    </source>
</reference>
<dbReference type="KEGG" id="nwr:E3U44_08165"/>
<dbReference type="InterPro" id="IPR028098">
    <property type="entry name" value="Glyco_trans_4-like_N"/>
</dbReference>
<evidence type="ECO:0000259" key="2">
    <source>
        <dbReference type="Pfam" id="PF13439"/>
    </source>
</evidence>
<dbReference type="GO" id="GO:0016757">
    <property type="term" value="F:glycosyltransferase activity"/>
    <property type="evidence" value="ECO:0007669"/>
    <property type="project" value="InterPro"/>
</dbReference>
<protein>
    <submittedName>
        <fullName evidence="3">Glycosyltransferase family 4 protein</fullName>
    </submittedName>
</protein>
<dbReference type="InterPro" id="IPR001296">
    <property type="entry name" value="Glyco_trans_1"/>
</dbReference>
<dbReference type="RefSeq" id="WP_134359723.1">
    <property type="nucleotide sequence ID" value="NZ_CP038033.1"/>
</dbReference>
<organism evidence="3 4">
    <name type="scientific">Nitrosococcus wardiae</name>
    <dbReference type="NCBI Taxonomy" id="1814290"/>
    <lineage>
        <taxon>Bacteria</taxon>
        <taxon>Pseudomonadati</taxon>
        <taxon>Pseudomonadota</taxon>
        <taxon>Gammaproteobacteria</taxon>
        <taxon>Chromatiales</taxon>
        <taxon>Chromatiaceae</taxon>
        <taxon>Nitrosococcus</taxon>
    </lineage>
</organism>
<dbReference type="GO" id="GO:1901135">
    <property type="term" value="P:carbohydrate derivative metabolic process"/>
    <property type="evidence" value="ECO:0007669"/>
    <property type="project" value="UniProtKB-ARBA"/>
</dbReference>
<dbReference type="OrthoDB" id="258796at2"/>
<keyword evidence="4" id="KW-1185">Reference proteome</keyword>
<dbReference type="PANTHER" id="PTHR12526">
    <property type="entry name" value="GLYCOSYLTRANSFERASE"/>
    <property type="match status" value="1"/>
</dbReference>
<name>A0A4P7C6F0_9GAMM</name>
<dbReference type="EMBL" id="CP038033">
    <property type="protein sequence ID" value="QBQ56502.1"/>
    <property type="molecule type" value="Genomic_DNA"/>
</dbReference>
<dbReference type="SUPFAM" id="SSF53756">
    <property type="entry name" value="UDP-Glycosyltransferase/glycogen phosphorylase"/>
    <property type="match status" value="1"/>
</dbReference>
<keyword evidence="3" id="KW-0808">Transferase</keyword>
<feature type="domain" description="Glycosyl transferase family 1" evidence="1">
    <location>
        <begin position="208"/>
        <end position="379"/>
    </location>
</feature>
<dbReference type="AlphaFoldDB" id="A0A4P7C6F0"/>
<dbReference type="Pfam" id="PF13439">
    <property type="entry name" value="Glyco_transf_4"/>
    <property type="match status" value="1"/>
</dbReference>
<accession>A0A4P7C6F0</accession>
<evidence type="ECO:0000313" key="3">
    <source>
        <dbReference type="EMBL" id="QBQ56502.1"/>
    </source>
</evidence>
<dbReference type="PANTHER" id="PTHR12526:SF572">
    <property type="entry name" value="BLL5144 PROTEIN"/>
    <property type="match status" value="1"/>
</dbReference>
<evidence type="ECO:0000313" key="4">
    <source>
        <dbReference type="Proteomes" id="UP000294325"/>
    </source>
</evidence>
<dbReference type="Pfam" id="PF00534">
    <property type="entry name" value="Glycos_transf_1"/>
    <property type="match status" value="1"/>
</dbReference>
<sequence>MLPTPRLVVFTTLFPHPGQPGMGLFIRERMFRVGQTLPVVVVAPVPWFPFQGLIRYLKPHFRPPAPRYEQQQGFEVYHPRFFSVPGRFKTLDGLFLALSSFVVLRRLKQHYDFEVLDAHFAYPDGYAATLLGRWLKVPVTITMRGTESRLANDPQFRRLLCLALQRAQRIFCVSESLKRLAITLGVREEKIQVVPNGVDTGKFAPISKEKARQKLGLPLQAPVLVTVGALVERKGFHRVIELMPQLRQEFPELIYLVVGGSSPEGDWRKKLQQQAEALGLQERVRFLGQFSPEELKVPLSAADVFVLATRNEGWANVLLEAMACGLPVVTTDVGGNAEVISTSNLGEVIPFGDAAALESALAGALRKSWERAKLIAYAKGNSWDLRVATLVQAFQKLVCTHANESTLKVKNARSIRS</sequence>
<proteinExistence type="predicted"/>
<evidence type="ECO:0000259" key="1">
    <source>
        <dbReference type="Pfam" id="PF00534"/>
    </source>
</evidence>
<dbReference type="Proteomes" id="UP000294325">
    <property type="component" value="Chromosome"/>
</dbReference>